<dbReference type="InterPro" id="IPR043502">
    <property type="entry name" value="DNA/RNA_pol_sf"/>
</dbReference>
<dbReference type="InterPro" id="IPR000477">
    <property type="entry name" value="RT_dom"/>
</dbReference>
<organism evidence="2 3">
    <name type="scientific">Streblomastix strix</name>
    <dbReference type="NCBI Taxonomy" id="222440"/>
    <lineage>
        <taxon>Eukaryota</taxon>
        <taxon>Metamonada</taxon>
        <taxon>Preaxostyla</taxon>
        <taxon>Oxymonadida</taxon>
        <taxon>Streblomastigidae</taxon>
        <taxon>Streblomastix</taxon>
    </lineage>
</organism>
<evidence type="ECO:0000313" key="2">
    <source>
        <dbReference type="EMBL" id="KAA6361779.1"/>
    </source>
</evidence>
<dbReference type="PANTHER" id="PTHR33050">
    <property type="entry name" value="REVERSE TRANSCRIPTASE DOMAIN-CONTAINING PROTEIN"/>
    <property type="match status" value="1"/>
</dbReference>
<feature type="domain" description="Reverse transcriptase" evidence="1">
    <location>
        <begin position="1"/>
        <end position="91"/>
    </location>
</feature>
<dbReference type="InterPro" id="IPR052055">
    <property type="entry name" value="Hepadnavirus_pol/RT"/>
</dbReference>
<name>A0A5J4TV84_9EUKA</name>
<dbReference type="SUPFAM" id="SSF56672">
    <property type="entry name" value="DNA/RNA polymerases"/>
    <property type="match status" value="1"/>
</dbReference>
<reference evidence="2 3" key="1">
    <citation type="submission" date="2019-03" db="EMBL/GenBank/DDBJ databases">
        <title>Single cell metagenomics reveals metabolic interactions within the superorganism composed of flagellate Streblomastix strix and complex community of Bacteroidetes bacteria on its surface.</title>
        <authorList>
            <person name="Treitli S.C."/>
            <person name="Kolisko M."/>
            <person name="Husnik F."/>
            <person name="Keeling P."/>
            <person name="Hampl V."/>
        </authorList>
    </citation>
    <scope>NUCLEOTIDE SEQUENCE [LARGE SCALE GENOMIC DNA]</scope>
    <source>
        <strain evidence="2">ST1C</strain>
    </source>
</reference>
<evidence type="ECO:0000259" key="1">
    <source>
        <dbReference type="PROSITE" id="PS50878"/>
    </source>
</evidence>
<dbReference type="EMBL" id="SNRW01025083">
    <property type="protein sequence ID" value="KAA6361779.1"/>
    <property type="molecule type" value="Genomic_DNA"/>
</dbReference>
<comment type="caution">
    <text evidence="2">The sequence shown here is derived from an EMBL/GenBank/DDBJ whole genome shotgun (WGS) entry which is preliminary data.</text>
</comment>
<dbReference type="Pfam" id="PF00078">
    <property type="entry name" value="RVT_1"/>
    <property type="match status" value="1"/>
</dbReference>
<evidence type="ECO:0000313" key="3">
    <source>
        <dbReference type="Proteomes" id="UP000324800"/>
    </source>
</evidence>
<dbReference type="InterPro" id="IPR043128">
    <property type="entry name" value="Rev_trsase/Diguanyl_cyclase"/>
</dbReference>
<dbReference type="Proteomes" id="UP000324800">
    <property type="component" value="Unassembled WGS sequence"/>
</dbReference>
<dbReference type="OrthoDB" id="6083831at2759"/>
<accession>A0A5J4TV84</accession>
<sequence length="95" mass="11176">MPFGVATAPRIFTKTLKPAMMEVRRRWQLRILAYADDILLLNQDQQMLRQETIEIKNFLMSLGWLITEDKREDNIGEIGIIFKIVWIIAQIYPSP</sequence>
<dbReference type="AlphaFoldDB" id="A0A5J4TV84"/>
<protein>
    <recommendedName>
        <fullName evidence="1">Reverse transcriptase domain-containing protein</fullName>
    </recommendedName>
</protein>
<proteinExistence type="predicted"/>
<dbReference type="PANTHER" id="PTHR33050:SF7">
    <property type="entry name" value="RIBONUCLEASE H"/>
    <property type="match status" value="1"/>
</dbReference>
<dbReference type="PROSITE" id="PS50878">
    <property type="entry name" value="RT_POL"/>
    <property type="match status" value="1"/>
</dbReference>
<dbReference type="Gene3D" id="3.30.70.270">
    <property type="match status" value="1"/>
</dbReference>
<gene>
    <name evidence="2" type="ORF">EZS28_042694</name>
</gene>